<accession>A0A0A7DN28</accession>
<gene>
    <name evidence="1" type="ORF">LDL_062</name>
</gene>
<organism evidence="1 2">
    <name type="scientific">Lactobacillus phage Ldl1</name>
    <dbReference type="NCBI Taxonomy" id="1552735"/>
    <lineage>
        <taxon>Viruses</taxon>
        <taxon>Duplodnaviria</taxon>
        <taxon>Heunggongvirae</taxon>
        <taxon>Uroviricota</taxon>
        <taxon>Caudoviricetes</taxon>
        <taxon>Tybeckvirinae</taxon>
        <taxon>Lidleunavirus</taxon>
        <taxon>Lidleunavirus Ldl1</taxon>
    </lineage>
</organism>
<evidence type="ECO:0000313" key="1">
    <source>
        <dbReference type="EMBL" id="AIS73920.1"/>
    </source>
</evidence>
<keyword evidence="2" id="KW-1185">Reference proteome</keyword>
<dbReference type="KEGG" id="vg:23681265"/>
<proteinExistence type="predicted"/>
<dbReference type="EMBL" id="KM514685">
    <property type="protein sequence ID" value="AIS73920.1"/>
    <property type="molecule type" value="Genomic_DNA"/>
</dbReference>
<reference evidence="1 2" key="1">
    <citation type="journal article" date="2014" name="Appl. Environ. Microbiol.">
        <title>Genome and proteome analysis of bacteriophage Ldl1 reveals the existence of a novel phage group infecting Lactobacillus delbrueckii subsp. Lactis.</title>
        <authorList>
            <person name="Casey E."/>
            <person name="Mahony J."/>
            <person name="Neve H."/>
            <person name="Noben J.P."/>
            <person name="Bello F.D."/>
            <person name="van Sinderen D."/>
        </authorList>
    </citation>
    <scope>NUCLEOTIDE SEQUENCE [LARGE SCALE GENOMIC DNA]</scope>
    <source>
        <strain evidence="1">Ldl1</strain>
    </source>
</reference>
<dbReference type="Proteomes" id="UP000030928">
    <property type="component" value="Segment"/>
</dbReference>
<dbReference type="GeneID" id="23681265"/>
<sequence length="83" mass="9854">MSKAKKYWFPVYSNQGIDPVGYLDIVENKDSEPECSFEFHLITDRQFEEVGFTRYFLNKVYEALDYEDAEQLKELEQVVDLSD</sequence>
<evidence type="ECO:0000313" key="2">
    <source>
        <dbReference type="Proteomes" id="UP000030928"/>
    </source>
</evidence>
<name>A0A0A7DN28_9CAUD</name>
<dbReference type="RefSeq" id="YP_009126504.1">
    <property type="nucleotide sequence ID" value="NC_026609.1"/>
</dbReference>
<protein>
    <submittedName>
        <fullName evidence="1">Uncharacterized protein</fullName>
    </submittedName>
</protein>